<comment type="caution">
    <text evidence="3">The sequence shown here is derived from an EMBL/GenBank/DDBJ whole genome shotgun (WGS) entry which is preliminary data.</text>
</comment>
<organism evidence="3 4">
    <name type="scientific">Cyclocybe aegerita</name>
    <name type="common">Black poplar mushroom</name>
    <name type="synonym">Agrocybe aegerita</name>
    <dbReference type="NCBI Taxonomy" id="1973307"/>
    <lineage>
        <taxon>Eukaryota</taxon>
        <taxon>Fungi</taxon>
        <taxon>Dikarya</taxon>
        <taxon>Basidiomycota</taxon>
        <taxon>Agaricomycotina</taxon>
        <taxon>Agaricomycetes</taxon>
        <taxon>Agaricomycetidae</taxon>
        <taxon>Agaricales</taxon>
        <taxon>Agaricineae</taxon>
        <taxon>Bolbitiaceae</taxon>
        <taxon>Cyclocybe</taxon>
    </lineage>
</organism>
<gene>
    <name evidence="3" type="ORF">AAE3_LOCUS8190</name>
</gene>
<dbReference type="PANTHER" id="PTHR43591">
    <property type="entry name" value="METHYLTRANSFERASE"/>
    <property type="match status" value="1"/>
</dbReference>
<evidence type="ECO:0000313" key="3">
    <source>
        <dbReference type="EMBL" id="CAA7265898.1"/>
    </source>
</evidence>
<dbReference type="CDD" id="cd02440">
    <property type="entry name" value="AdoMet_MTases"/>
    <property type="match status" value="1"/>
</dbReference>
<dbReference type="InterPro" id="IPR041698">
    <property type="entry name" value="Methyltransf_25"/>
</dbReference>
<name>A0A8S0W7H0_CYCAE</name>
<evidence type="ECO:0000256" key="1">
    <source>
        <dbReference type="SAM" id="MobiDB-lite"/>
    </source>
</evidence>
<evidence type="ECO:0000259" key="2">
    <source>
        <dbReference type="Pfam" id="PF13649"/>
    </source>
</evidence>
<dbReference type="Proteomes" id="UP000467700">
    <property type="component" value="Unassembled WGS sequence"/>
</dbReference>
<feature type="region of interest" description="Disordered" evidence="1">
    <location>
        <begin position="1"/>
        <end position="28"/>
    </location>
</feature>
<protein>
    <recommendedName>
        <fullName evidence="2">Methyltransferase domain-containing protein</fullName>
    </recommendedName>
</protein>
<dbReference type="PANTHER" id="PTHR43591:SF24">
    <property type="entry name" value="2-METHOXY-6-POLYPRENYL-1,4-BENZOQUINOL METHYLASE, MITOCHONDRIAL"/>
    <property type="match status" value="1"/>
</dbReference>
<accession>A0A8S0W7H0</accession>
<dbReference type="InterPro" id="IPR029063">
    <property type="entry name" value="SAM-dependent_MTases_sf"/>
</dbReference>
<dbReference type="EMBL" id="CACVBS010000051">
    <property type="protein sequence ID" value="CAA7265898.1"/>
    <property type="molecule type" value="Genomic_DNA"/>
</dbReference>
<sequence length="558" mass="63510">MTPHVSPPLAVSHSGASTSHTTSDGKRPVRRKEFQFKYGQKHHSYDNEKAPYPLSYDKHVLELESLDNRLCQYLRNSVSFMNFKTAPARTLDLGCGTGTWVIDAAKEWPECELVGFDLVDIQIPLKILDPAMAKRIEWRHGNFLTTKLPFDDDDFDHVHIQSISKGVPENKWNNIFEEVYRVLRPGGSVEVVEDDIIFPSLPRWFTNALRARPLRAQSIIFPDGSQRGYPASSQASSNIPPHEHALLESLYKSVFEHRFVNLKPSSVLPSYLTTYFRQVTLGPVVKFPMPPLPPIQPLPPQLTKSYIVEPSPDIADNRSSTTVAPSTYSSRPMSLSFSSSYSTVADSIISKTTISSRPRTSSEPLSYHGENSYSSFDILQLPAPEGIDVTSLPIPRFILDSSLTESEISALPPSLFPLEQLASLSERSLAMHLYRSFQSVLACQEAMWEELKDRIRNRRRELLPFGWEDDEELEELQSRKKFERLIERYRSDMYARVSLWSSLDSFGWPLPAREPLSKAELIEEDRLRESMIEARKSATVEEMQIPCRAVRVVMGYKL</sequence>
<reference evidence="3 4" key="1">
    <citation type="submission" date="2020-01" db="EMBL/GenBank/DDBJ databases">
        <authorList>
            <person name="Gupta K D."/>
        </authorList>
    </citation>
    <scope>NUCLEOTIDE SEQUENCE [LARGE SCALE GENOMIC DNA]</scope>
</reference>
<proteinExistence type="predicted"/>
<dbReference type="OrthoDB" id="2013972at2759"/>
<feature type="compositionally biased region" description="Low complexity" evidence="1">
    <location>
        <begin position="12"/>
        <end position="22"/>
    </location>
</feature>
<dbReference type="Gene3D" id="3.40.50.150">
    <property type="entry name" value="Vaccinia Virus protein VP39"/>
    <property type="match status" value="1"/>
</dbReference>
<feature type="domain" description="Methyltransferase" evidence="2">
    <location>
        <begin position="91"/>
        <end position="187"/>
    </location>
</feature>
<keyword evidence="4" id="KW-1185">Reference proteome</keyword>
<dbReference type="Pfam" id="PF13649">
    <property type="entry name" value="Methyltransf_25"/>
    <property type="match status" value="1"/>
</dbReference>
<dbReference type="SUPFAM" id="SSF53335">
    <property type="entry name" value="S-adenosyl-L-methionine-dependent methyltransferases"/>
    <property type="match status" value="1"/>
</dbReference>
<dbReference type="GO" id="GO:0008168">
    <property type="term" value="F:methyltransferase activity"/>
    <property type="evidence" value="ECO:0007669"/>
    <property type="project" value="TreeGrafter"/>
</dbReference>
<evidence type="ECO:0000313" key="4">
    <source>
        <dbReference type="Proteomes" id="UP000467700"/>
    </source>
</evidence>
<dbReference type="AlphaFoldDB" id="A0A8S0W7H0"/>